<evidence type="ECO:0000313" key="1">
    <source>
        <dbReference type="EMBL" id="AZS06384.1"/>
    </source>
</evidence>
<evidence type="ECO:0000313" key="2">
    <source>
        <dbReference type="Proteomes" id="UP000288641"/>
    </source>
</evidence>
<dbReference type="EMBL" id="MK095606">
    <property type="protein sequence ID" value="AZS06384.1"/>
    <property type="molecule type" value="Genomic_DNA"/>
</dbReference>
<sequence length="68" mass="7785">MAKASRDTLFRKLNALQQHQKNLTPEAVELIFNSVGQDTGKLETNEALFRMALEIKILRLKLKLGYVQ</sequence>
<organism evidence="1 2">
    <name type="scientific">Pantoea phage vB_PagS_AAS23</name>
    <dbReference type="NCBI Taxonomy" id="2499073"/>
    <lineage>
        <taxon>Viruses</taxon>
        <taxon>Duplodnaviria</taxon>
        <taxon>Heunggongvirae</taxon>
        <taxon>Uroviricota</taxon>
        <taxon>Caudoviricetes</taxon>
        <taxon>Drexlerviridae</taxon>
        <taxon>Sauletekiovirus</taxon>
        <taxon>Sauletekiovirus AAS23</taxon>
    </lineage>
</organism>
<name>A0A3S9U7T6_9CAUD</name>
<protein>
    <submittedName>
        <fullName evidence="1">Uncharacterized protein</fullName>
    </submittedName>
</protein>
<keyword evidence="2" id="KW-1185">Reference proteome</keyword>
<dbReference type="Proteomes" id="UP000288641">
    <property type="component" value="Segment"/>
</dbReference>
<proteinExistence type="predicted"/>
<accession>A0A3S9U7T6</accession>
<reference evidence="1 2" key="1">
    <citation type="submission" date="2018-10" db="EMBL/GenBank/DDBJ databases">
        <title>Complete genome sequence of Pantoea phage vB_PagS_AAS23.</title>
        <authorList>
            <person name="Truncaite L."/>
            <person name="Simoliuniene M."/>
            <person name="Kazlauskas D."/>
            <person name="Meskys R."/>
            <person name="Simoliunas E."/>
        </authorList>
    </citation>
    <scope>NUCLEOTIDE SEQUENCE [LARGE SCALE GENOMIC DNA]</scope>
    <source>
        <strain evidence="1">AAS23</strain>
    </source>
</reference>
<gene>
    <name evidence="1" type="ORF">AAS23_gp71</name>
</gene>